<dbReference type="Pfam" id="PF13552">
    <property type="entry name" value="DUF4127"/>
    <property type="match status" value="1"/>
</dbReference>
<organism evidence="1 2">
    <name type="scientific">Thalassobacillus cyri</name>
    <dbReference type="NCBI Taxonomy" id="571932"/>
    <lineage>
        <taxon>Bacteria</taxon>
        <taxon>Bacillati</taxon>
        <taxon>Bacillota</taxon>
        <taxon>Bacilli</taxon>
        <taxon>Bacillales</taxon>
        <taxon>Bacillaceae</taxon>
        <taxon>Thalassobacillus</taxon>
    </lineage>
</organism>
<sequence>MKNRIALLPVDGRPVTRNLPMELAHLAGWQVVAPEVNDLGFLKQPACVKEIRAWLMEIASYVDGLVLSIDMLLYGGLVPSRIHVYQVDELIQRMGLLKELKETYPDITLMAFSSTMRISNNNINEEEKSYWEDYGMKLWALSYHSHRYEKLGEEQDGLLVEKLKKEIPEDILRDYRNTRQINFTVNKSLLDLVQEGVLDHLVFPQDDTSEFGWNVKEQEELQYIIRNRSLDRFVYLYPGADEVASTLLTRMVFQLEQEPLPSFYPVYSGEKGALVPAMYEDRPIAESVKGQLVAIGSRTEDDFQAADIIIGVNVPGQKQGDLALGLNLHQVDTNDRNVKEWIGRLHAYRKRKPVAVVDVAYANGADPAMVPLLLDQLEWKELFGFAAWNTAGNAIGTTVSQAALIWLADKKGKSSDEDRIKQLVLRMLDDYVYQSITRQKVRAELYKENAVQLNQVATPLYQKEVSRFLTKYASEWMVESIYYPWERTFEVGVNIRKEGLNEG</sequence>
<gene>
    <name evidence="1" type="ORF">SAMN05421743_101153</name>
</gene>
<keyword evidence="2" id="KW-1185">Reference proteome</keyword>
<evidence type="ECO:0000313" key="1">
    <source>
        <dbReference type="EMBL" id="SDZ77452.1"/>
    </source>
</evidence>
<evidence type="ECO:0000313" key="2">
    <source>
        <dbReference type="Proteomes" id="UP000198584"/>
    </source>
</evidence>
<dbReference type="STRING" id="571932.SAMN05421743_101153"/>
<proteinExistence type="predicted"/>
<name>A0A1H3VTL1_9BACI</name>
<dbReference type="AlphaFoldDB" id="A0A1H3VTL1"/>
<dbReference type="RefSeq" id="WP_176791272.1">
    <property type="nucleotide sequence ID" value="NZ_FNQR01000001.1"/>
</dbReference>
<accession>A0A1H3VTL1</accession>
<reference evidence="1 2" key="1">
    <citation type="submission" date="2016-10" db="EMBL/GenBank/DDBJ databases">
        <authorList>
            <person name="de Groot N.N."/>
        </authorList>
    </citation>
    <scope>NUCLEOTIDE SEQUENCE [LARGE SCALE GENOMIC DNA]</scope>
    <source>
        <strain evidence="1 2">CCM7597</strain>
    </source>
</reference>
<evidence type="ECO:0008006" key="3">
    <source>
        <dbReference type="Google" id="ProtNLM"/>
    </source>
</evidence>
<dbReference type="InterPro" id="IPR025394">
    <property type="entry name" value="DUF4127"/>
</dbReference>
<dbReference type="Proteomes" id="UP000198584">
    <property type="component" value="Unassembled WGS sequence"/>
</dbReference>
<dbReference type="EMBL" id="FNQR01000001">
    <property type="protein sequence ID" value="SDZ77452.1"/>
    <property type="molecule type" value="Genomic_DNA"/>
</dbReference>
<protein>
    <recommendedName>
        <fullName evidence="3">DUF4127 family protein</fullName>
    </recommendedName>
</protein>